<dbReference type="EMBL" id="CVRL01000013">
    <property type="protein sequence ID" value="CRL10586.1"/>
    <property type="molecule type" value="Genomic_DNA"/>
</dbReference>
<reference evidence="3" key="1">
    <citation type="submission" date="2015-05" db="EMBL/GenBank/DDBJ databases">
        <authorList>
            <person name="Rodrigo-Torres Lidia"/>
            <person name="Arahal R.David."/>
        </authorList>
    </citation>
    <scope>NUCLEOTIDE SEQUENCE [LARGE SCALE GENOMIC DNA]</scope>
    <source>
        <strain evidence="3">CECT 7321</strain>
    </source>
</reference>
<evidence type="ECO:0000256" key="1">
    <source>
        <dbReference type="SAM" id="MobiDB-lite"/>
    </source>
</evidence>
<sequence>MRHCKPEISQDRSGVTMIAGLPASRPSSRVATRPQSEMMKGQIMRIMLAALALVGLAACETTEGFGRDVSSLGNTITEESQEAQ</sequence>
<keyword evidence="3" id="KW-1185">Reference proteome</keyword>
<accession>A0A0H5D0A8</accession>
<protein>
    <submittedName>
        <fullName evidence="2">Entericidin A</fullName>
    </submittedName>
</protein>
<name>A0A0H5D0A8_9RHOB</name>
<dbReference type="AlphaFoldDB" id="A0A0H5D0A8"/>
<feature type="region of interest" description="Disordered" evidence="1">
    <location>
        <begin position="65"/>
        <end position="84"/>
    </location>
</feature>
<gene>
    <name evidence="2" type="ORF">NIT7321_01432</name>
</gene>
<evidence type="ECO:0000313" key="3">
    <source>
        <dbReference type="Proteomes" id="UP000043764"/>
    </source>
</evidence>
<evidence type="ECO:0000313" key="2">
    <source>
        <dbReference type="EMBL" id="CRL10586.1"/>
    </source>
</evidence>
<dbReference type="Proteomes" id="UP000043764">
    <property type="component" value="Unassembled WGS sequence"/>
</dbReference>
<dbReference type="STRING" id="481446.NIT7645_00084"/>
<proteinExistence type="predicted"/>
<organism evidence="2 3">
    <name type="scientific">Phaeobacter italicus</name>
    <dbReference type="NCBI Taxonomy" id="481446"/>
    <lineage>
        <taxon>Bacteria</taxon>
        <taxon>Pseudomonadati</taxon>
        <taxon>Pseudomonadota</taxon>
        <taxon>Alphaproteobacteria</taxon>
        <taxon>Rhodobacterales</taxon>
        <taxon>Roseobacteraceae</taxon>
        <taxon>Phaeobacter</taxon>
    </lineage>
</organism>